<dbReference type="AlphaFoldDB" id="A0A370G5P6"/>
<dbReference type="RefSeq" id="WP_114835243.1">
    <property type="nucleotide sequence ID" value="NZ_LR699114.1"/>
</dbReference>
<protein>
    <submittedName>
        <fullName evidence="2">Uncharacterized protein</fullName>
    </submittedName>
</protein>
<feature type="region of interest" description="Disordered" evidence="1">
    <location>
        <begin position="55"/>
        <end position="83"/>
    </location>
</feature>
<gene>
    <name evidence="2" type="ORF">C8D86_12810</name>
</gene>
<reference evidence="2 3" key="1">
    <citation type="submission" date="2018-07" db="EMBL/GenBank/DDBJ databases">
        <title>Genomic Encyclopedia of Type Strains, Phase IV (KMG-IV): sequencing the most valuable type-strain genomes for metagenomic binning, comparative biology and taxonomic classification.</title>
        <authorList>
            <person name="Goeker M."/>
        </authorList>
    </citation>
    <scope>NUCLEOTIDE SEQUENCE [LARGE SCALE GENOMIC DNA]</scope>
    <source>
        <strain evidence="2 3">DSM 16500</strain>
    </source>
</reference>
<evidence type="ECO:0000313" key="2">
    <source>
        <dbReference type="EMBL" id="RDI39085.1"/>
    </source>
</evidence>
<dbReference type="Proteomes" id="UP000254720">
    <property type="component" value="Unassembled WGS sequence"/>
</dbReference>
<sequence>MFCRFFLPRAQLGKLPLREGVNPMKFVNSTKSNNHLFSKKPYKDSLKSIPAAEANSLSKTELGTADALEQSGESDHPLFNFHN</sequence>
<organism evidence="2 3">
    <name type="scientific">Aquicella lusitana</name>
    <dbReference type="NCBI Taxonomy" id="254246"/>
    <lineage>
        <taxon>Bacteria</taxon>
        <taxon>Pseudomonadati</taxon>
        <taxon>Pseudomonadota</taxon>
        <taxon>Gammaproteobacteria</taxon>
        <taxon>Legionellales</taxon>
        <taxon>Coxiellaceae</taxon>
        <taxon>Aquicella</taxon>
    </lineage>
</organism>
<keyword evidence="3" id="KW-1185">Reference proteome</keyword>
<proteinExistence type="predicted"/>
<accession>A0A370G5P6</accession>
<evidence type="ECO:0000256" key="1">
    <source>
        <dbReference type="SAM" id="MobiDB-lite"/>
    </source>
</evidence>
<comment type="caution">
    <text evidence="2">The sequence shown here is derived from an EMBL/GenBank/DDBJ whole genome shotgun (WGS) entry which is preliminary data.</text>
</comment>
<evidence type="ECO:0000313" key="3">
    <source>
        <dbReference type="Proteomes" id="UP000254720"/>
    </source>
</evidence>
<name>A0A370G5P6_9COXI</name>
<dbReference type="EMBL" id="QQAX01000028">
    <property type="protein sequence ID" value="RDI39085.1"/>
    <property type="molecule type" value="Genomic_DNA"/>
</dbReference>